<accession>A0AAX3EEJ3</accession>
<organism evidence="3 4">
    <name type="scientific">Methanoculleus submarinus</name>
    <dbReference type="NCBI Taxonomy" id="204050"/>
    <lineage>
        <taxon>Archaea</taxon>
        <taxon>Methanobacteriati</taxon>
        <taxon>Methanobacteriota</taxon>
        <taxon>Stenosarchaea group</taxon>
        <taxon>Methanomicrobia</taxon>
        <taxon>Methanomicrobiales</taxon>
        <taxon>Methanomicrobiaceae</taxon>
        <taxon>Methanoculleus</taxon>
    </lineage>
</organism>
<feature type="domain" description="Glycosyltransferase subfamily 4-like N-terminal" evidence="2">
    <location>
        <begin position="15"/>
        <end position="183"/>
    </location>
</feature>
<keyword evidence="4" id="KW-1185">Reference proteome</keyword>
<dbReference type="Proteomes" id="UP001156196">
    <property type="component" value="Chromosome"/>
</dbReference>
<gene>
    <name evidence="3" type="ORF">OH143_06225</name>
</gene>
<dbReference type="GO" id="GO:0016757">
    <property type="term" value="F:glycosyltransferase activity"/>
    <property type="evidence" value="ECO:0007669"/>
    <property type="project" value="UniProtKB-KW"/>
</dbReference>
<name>A0AAX3EEJ3_9EURY</name>
<dbReference type="AlphaFoldDB" id="A0AAX3EEJ3"/>
<evidence type="ECO:0000259" key="1">
    <source>
        <dbReference type="Pfam" id="PF00534"/>
    </source>
</evidence>
<dbReference type="PANTHER" id="PTHR45947:SF3">
    <property type="entry name" value="SULFOQUINOVOSYL TRANSFERASE SQD2"/>
    <property type="match status" value="1"/>
</dbReference>
<proteinExistence type="predicted"/>
<sequence length="382" mass="42609">MKVLQVIPRFNPSLGGGVDVAYNLSKHLALRGHDVTIATTDYLFDADYAATIKEIGVEVIPFEHLFNYCLYIPSPSLKAWCRTHIGEYDVVHLNGARSYQNSVVMSQATKNDVPIVLQAHGSIMRIVERKGIKWLYDQVWGSRLLASASAFIALSQSEADAHRRLGVAGEKVHVLPNGVDLERFKDLPGRGEFRRKYGIEPDAKVVLYLGRLHKSKGIDLLVEAFADLAPRIEDARLVLVGPDGGFESDLQRQITDLGIEEKVRFTGLVPEREKYAAFIDSDVFVTPKFYGFPITFAESCACGLPIVTTNAGDYLDWIDGVAGFSTAYSVTEVSEAMARILSQDVRTSQFRENCRSLVSEKFNWERICADLEVIYARRYSGS</sequence>
<protein>
    <submittedName>
        <fullName evidence="3">Glycosyltransferase</fullName>
        <ecNumber evidence="3">2.4.-.-</ecNumber>
    </submittedName>
</protein>
<feature type="domain" description="Glycosyl transferase family 1" evidence="1">
    <location>
        <begin position="191"/>
        <end position="355"/>
    </location>
</feature>
<dbReference type="SUPFAM" id="SSF53756">
    <property type="entry name" value="UDP-Glycosyltransferase/glycogen phosphorylase"/>
    <property type="match status" value="1"/>
</dbReference>
<evidence type="ECO:0000313" key="4">
    <source>
        <dbReference type="Proteomes" id="UP001156196"/>
    </source>
</evidence>
<keyword evidence="3" id="KW-0328">Glycosyltransferase</keyword>
<dbReference type="Gene3D" id="3.40.50.2000">
    <property type="entry name" value="Glycogen Phosphorylase B"/>
    <property type="match status" value="2"/>
</dbReference>
<dbReference type="EC" id="2.4.-.-" evidence="3"/>
<evidence type="ECO:0000259" key="2">
    <source>
        <dbReference type="Pfam" id="PF13439"/>
    </source>
</evidence>
<dbReference type="RefSeq" id="WP_011845223.1">
    <property type="nucleotide sequence ID" value="NZ_CP109831.1"/>
</dbReference>
<dbReference type="Pfam" id="PF13439">
    <property type="entry name" value="Glyco_transf_4"/>
    <property type="match status" value="1"/>
</dbReference>
<dbReference type="KEGG" id="msum:OH143_06225"/>
<evidence type="ECO:0000313" key="3">
    <source>
        <dbReference type="EMBL" id="UYU19686.1"/>
    </source>
</evidence>
<dbReference type="InterPro" id="IPR050194">
    <property type="entry name" value="Glycosyltransferase_grp1"/>
</dbReference>
<dbReference type="Pfam" id="PF00534">
    <property type="entry name" value="Glycos_transf_1"/>
    <property type="match status" value="1"/>
</dbReference>
<dbReference type="EMBL" id="CP109831">
    <property type="protein sequence ID" value="UYU19686.1"/>
    <property type="molecule type" value="Genomic_DNA"/>
</dbReference>
<keyword evidence="3" id="KW-0808">Transferase</keyword>
<reference evidence="3" key="1">
    <citation type="submission" date="2022-10" db="EMBL/GenBank/DDBJ databases">
        <title>Complete genome of Methanoculleus submarinus DSM 15122.</title>
        <authorList>
            <person name="Chen S.-C."/>
            <person name="Lai S.-J."/>
            <person name="You Y.-T."/>
        </authorList>
    </citation>
    <scope>NUCLEOTIDE SEQUENCE</scope>
    <source>
        <strain evidence="3">DSM 15122</strain>
    </source>
</reference>
<dbReference type="InterPro" id="IPR001296">
    <property type="entry name" value="Glyco_trans_1"/>
</dbReference>
<dbReference type="GeneID" id="76730471"/>
<dbReference type="GeneID" id="4847072"/>
<dbReference type="InterPro" id="IPR028098">
    <property type="entry name" value="Glyco_trans_4-like_N"/>
</dbReference>
<dbReference type="PANTHER" id="PTHR45947">
    <property type="entry name" value="SULFOQUINOVOSYL TRANSFERASE SQD2"/>
    <property type="match status" value="1"/>
</dbReference>